<evidence type="ECO:0000256" key="3">
    <source>
        <dbReference type="ARBA" id="ARBA00022989"/>
    </source>
</evidence>
<keyword evidence="4 7" id="KW-0472">Membrane</keyword>
<sequence>MGRRFVALAPVALPAADVNVGGELVRVLLSLVAVVALIFVAGWMSRRMQARSRPGGRRIRCVETMAVGARDRVLLLDADGKRLLVGMGPGGMRTLHVYEGAAPAESAAPAPLPAVPNIAQLLSRWKAKS</sequence>
<protein>
    <recommendedName>
        <fullName evidence="7">Flagellar protein</fullName>
    </recommendedName>
</protein>
<comment type="caution">
    <text evidence="8">The sequence shown here is derived from an EMBL/GenBank/DDBJ whole genome shotgun (WGS) entry which is preliminary data.</text>
</comment>
<accession>A0ABV4AUS0</accession>
<proteinExistence type="inferred from homology"/>
<evidence type="ECO:0000256" key="2">
    <source>
        <dbReference type="ARBA" id="ARBA00022692"/>
    </source>
</evidence>
<name>A0ABV4AUS0_9GAMM</name>
<feature type="transmembrane region" description="Helical" evidence="7">
    <location>
        <begin position="27"/>
        <end position="44"/>
    </location>
</feature>
<evidence type="ECO:0000256" key="4">
    <source>
        <dbReference type="ARBA" id="ARBA00023136"/>
    </source>
</evidence>
<dbReference type="InterPro" id="IPR052205">
    <property type="entry name" value="FliO/MopB"/>
</dbReference>
<comment type="similarity">
    <text evidence="6 7">Belongs to the FliO/MopB family.</text>
</comment>
<keyword evidence="1 7" id="KW-1003">Cell membrane</keyword>
<evidence type="ECO:0000313" key="8">
    <source>
        <dbReference type="EMBL" id="MEY2183083.1"/>
    </source>
</evidence>
<keyword evidence="9" id="KW-1185">Reference proteome</keyword>
<keyword evidence="8" id="KW-0966">Cell projection</keyword>
<dbReference type="PANTHER" id="PTHR38766:SF1">
    <property type="entry name" value="FLAGELLAR PROTEIN FLIO"/>
    <property type="match status" value="1"/>
</dbReference>
<keyword evidence="3 7" id="KW-1133">Transmembrane helix</keyword>
<evidence type="ECO:0000256" key="7">
    <source>
        <dbReference type="RuleBase" id="RU362064"/>
    </source>
</evidence>
<dbReference type="Pfam" id="PF04347">
    <property type="entry name" value="FliO"/>
    <property type="match status" value="1"/>
</dbReference>
<evidence type="ECO:0000256" key="1">
    <source>
        <dbReference type="ARBA" id="ARBA00022475"/>
    </source>
</evidence>
<evidence type="ECO:0000256" key="5">
    <source>
        <dbReference type="ARBA" id="ARBA00023143"/>
    </source>
</evidence>
<reference evidence="8 9" key="1">
    <citation type="submission" date="2024-07" db="EMBL/GenBank/DDBJ databases">
        <title>Molecular mechanisms and environmental adaptations of flagellar loss and biofilm growth of Rhodanobacter under environmental stress.</title>
        <authorList>
            <person name="Chen M."/>
        </authorList>
    </citation>
    <scope>NUCLEOTIDE SEQUENCE [LARGE SCALE GENOMIC DNA]</scope>
    <source>
        <strain evidence="8 9">RS22</strain>
    </source>
</reference>
<dbReference type="Proteomes" id="UP001562159">
    <property type="component" value="Unassembled WGS sequence"/>
</dbReference>
<dbReference type="InterPro" id="IPR022781">
    <property type="entry name" value="Flagellar_biosynth_FliO"/>
</dbReference>
<comment type="subcellular location">
    <subcellularLocation>
        <location evidence="7">Cell membrane</location>
    </subcellularLocation>
    <subcellularLocation>
        <location evidence="7">Bacterial flagellum basal body</location>
    </subcellularLocation>
</comment>
<keyword evidence="8" id="KW-0969">Cilium</keyword>
<keyword evidence="2 7" id="KW-0812">Transmembrane</keyword>
<gene>
    <name evidence="8" type="primary">fliO</name>
    <name evidence="8" type="ORF">AB7878_11720</name>
</gene>
<dbReference type="EMBL" id="JBGBPY010000001">
    <property type="protein sequence ID" value="MEY2183083.1"/>
    <property type="molecule type" value="Genomic_DNA"/>
</dbReference>
<organism evidence="8 9">
    <name type="scientific">Rhodanobacter humi</name>
    <dbReference type="NCBI Taxonomy" id="1888173"/>
    <lineage>
        <taxon>Bacteria</taxon>
        <taxon>Pseudomonadati</taxon>
        <taxon>Pseudomonadota</taxon>
        <taxon>Gammaproteobacteria</taxon>
        <taxon>Lysobacterales</taxon>
        <taxon>Rhodanobacteraceae</taxon>
        <taxon>Rhodanobacter</taxon>
    </lineage>
</organism>
<dbReference type="NCBIfam" id="TIGR03500">
    <property type="entry name" value="FliO_TIGR"/>
    <property type="match status" value="1"/>
</dbReference>
<keyword evidence="8" id="KW-0282">Flagellum</keyword>
<evidence type="ECO:0000256" key="6">
    <source>
        <dbReference type="ARBA" id="ARBA00037937"/>
    </source>
</evidence>
<dbReference type="PANTHER" id="PTHR38766">
    <property type="entry name" value="FLAGELLAR PROTEIN FLIO"/>
    <property type="match status" value="1"/>
</dbReference>
<evidence type="ECO:0000313" key="9">
    <source>
        <dbReference type="Proteomes" id="UP001562159"/>
    </source>
</evidence>
<keyword evidence="5 7" id="KW-0975">Bacterial flagellum</keyword>